<proteinExistence type="predicted"/>
<comment type="caution">
    <text evidence="1">The sequence shown here is derived from an EMBL/GenBank/DDBJ whole genome shotgun (WGS) entry which is preliminary data.</text>
</comment>
<dbReference type="AlphaFoldDB" id="A0A6I3S4C7"/>
<sequence>MDALLSVPFGGNMNDTEYLPLSGVCKLLGGAGKSTVRTWIKTRNFPKPIRISQKSALYRRSDVVAWMEAQAANAQAEGARA</sequence>
<dbReference type="Pfam" id="PF05930">
    <property type="entry name" value="Phage_AlpA"/>
    <property type="match status" value="1"/>
</dbReference>
<protein>
    <submittedName>
        <fullName evidence="1">Helix-turn-helix domain-containing protein</fullName>
    </submittedName>
</protein>
<reference evidence="1 2" key="1">
    <citation type="journal article" date="2019" name="Nat. Med.">
        <title>A library of human gut bacterial isolates paired with longitudinal multiomics data enables mechanistic microbiome research.</title>
        <authorList>
            <person name="Poyet M."/>
            <person name="Groussin M."/>
            <person name="Gibbons S.M."/>
            <person name="Avila-Pacheco J."/>
            <person name="Jiang X."/>
            <person name="Kearney S.M."/>
            <person name="Perrotta A.R."/>
            <person name="Berdy B."/>
            <person name="Zhao S."/>
            <person name="Lieberman T.D."/>
            <person name="Swanson P.K."/>
            <person name="Smith M."/>
            <person name="Roesemann S."/>
            <person name="Alexander J.E."/>
            <person name="Rich S.A."/>
            <person name="Livny J."/>
            <person name="Vlamakis H."/>
            <person name="Clish C."/>
            <person name="Bullock K."/>
            <person name="Deik A."/>
            <person name="Scott J."/>
            <person name="Pierce K.A."/>
            <person name="Xavier R.J."/>
            <person name="Alm E.J."/>
        </authorList>
    </citation>
    <scope>NUCLEOTIDE SEQUENCE [LARGE SCALE GENOMIC DNA]</scope>
    <source>
        <strain evidence="1 2">BIOML-A2</strain>
    </source>
</reference>
<organism evidence="1 2">
    <name type="scientific">Parasutterella excrementihominis</name>
    <dbReference type="NCBI Taxonomy" id="487175"/>
    <lineage>
        <taxon>Bacteria</taxon>
        <taxon>Pseudomonadati</taxon>
        <taxon>Pseudomonadota</taxon>
        <taxon>Betaproteobacteria</taxon>
        <taxon>Burkholderiales</taxon>
        <taxon>Sutterellaceae</taxon>
        <taxon>Parasutterella</taxon>
    </lineage>
</organism>
<accession>A0A6I3S4C7</accession>
<evidence type="ECO:0000313" key="1">
    <source>
        <dbReference type="EMBL" id="MTU43787.1"/>
    </source>
</evidence>
<dbReference type="Proteomes" id="UP000462362">
    <property type="component" value="Unassembled WGS sequence"/>
</dbReference>
<gene>
    <name evidence="1" type="ORF">GMD42_09180</name>
</gene>
<dbReference type="Gene3D" id="1.10.238.160">
    <property type="match status" value="1"/>
</dbReference>
<dbReference type="EMBL" id="WNCL01000029">
    <property type="protein sequence ID" value="MTU43787.1"/>
    <property type="molecule type" value="Genomic_DNA"/>
</dbReference>
<dbReference type="InterPro" id="IPR010260">
    <property type="entry name" value="AlpA"/>
</dbReference>
<evidence type="ECO:0000313" key="2">
    <source>
        <dbReference type="Proteomes" id="UP000462362"/>
    </source>
</evidence>
<name>A0A6I3S4C7_9BURK</name>